<evidence type="ECO:0000256" key="1">
    <source>
        <dbReference type="SAM" id="MobiDB-lite"/>
    </source>
</evidence>
<protein>
    <submittedName>
        <fullName evidence="2">Uncharacterized protein</fullName>
    </submittedName>
</protein>
<accession>A0A3S2TS88</accession>
<sequence length="78" mass="8659">MKTMRTLAVVGAGVGGYLLFSSKGKEMMQRVTQMLHSKKDESPIMKAGNPDPQDIGDNNMVSEGAMYSVNYYNKQRPE</sequence>
<dbReference type="EMBL" id="RZTZ01000010">
    <property type="protein sequence ID" value="RVT59091.1"/>
    <property type="molecule type" value="Genomic_DNA"/>
</dbReference>
<dbReference type="GeneID" id="87618031"/>
<comment type="caution">
    <text evidence="2">The sequence shown here is derived from an EMBL/GenBank/DDBJ whole genome shotgun (WGS) entry which is preliminary data.</text>
</comment>
<reference evidence="2 3" key="1">
    <citation type="submission" date="2019-01" db="EMBL/GenBank/DDBJ databases">
        <title>Bacillus sp. M5HDSG1-1, whole genome shotgun sequence.</title>
        <authorList>
            <person name="Tuo L."/>
        </authorList>
    </citation>
    <scope>NUCLEOTIDE SEQUENCE [LARGE SCALE GENOMIC DNA]</scope>
    <source>
        <strain evidence="2 3">M5HDSG1-1</strain>
    </source>
</reference>
<name>A0A3S2TS88_9BACI</name>
<gene>
    <name evidence="2" type="ORF">EM808_20115</name>
</gene>
<dbReference type="AlphaFoldDB" id="A0A3S2TS88"/>
<proteinExistence type="predicted"/>
<keyword evidence="3" id="KW-1185">Reference proteome</keyword>
<evidence type="ECO:0000313" key="2">
    <source>
        <dbReference type="EMBL" id="RVT59091.1"/>
    </source>
</evidence>
<dbReference type="Proteomes" id="UP000288024">
    <property type="component" value="Unassembled WGS sequence"/>
</dbReference>
<feature type="region of interest" description="Disordered" evidence="1">
    <location>
        <begin position="37"/>
        <end position="60"/>
    </location>
</feature>
<organism evidence="2 3">
    <name type="scientific">Niallia taxi</name>
    <dbReference type="NCBI Taxonomy" id="2499688"/>
    <lineage>
        <taxon>Bacteria</taxon>
        <taxon>Bacillati</taxon>
        <taxon>Bacillota</taxon>
        <taxon>Bacilli</taxon>
        <taxon>Bacillales</taxon>
        <taxon>Bacillaceae</taxon>
        <taxon>Niallia</taxon>
    </lineage>
</organism>
<evidence type="ECO:0000313" key="3">
    <source>
        <dbReference type="Proteomes" id="UP000288024"/>
    </source>
</evidence>
<dbReference type="RefSeq" id="WP_127740113.1">
    <property type="nucleotide sequence ID" value="NZ_CAJCKN010000003.1"/>
</dbReference>